<sequence>MHRAHTFSVLTNDWWSYLDEIYGLLEKPAPLLERLVIRTSYNAIYNLPNTLPFELFAGYAPRLRIMEARGTTLPLSSPVLAGLTSLSLCNLRGKTCPSLDNLVAAIASMPNLQTLALRNAHDDQLLPYAQPPIYIPRLRFLQVNTDSINCAAFLQRISYPRSVVQRFTISCRRVSIFDNLSHAGNINDTFHALGIVLGTRINPIRYLWLGTRRKFYSGLSTSLEAWGQAGQETHVLLRPPQHPPDLQIISTQGNMEMLLKALEPLPMWNMEFLHVASDVKINLDMWRVFREIETLRTVYICGDNIYLFLVGLQYGCRMRSTSAFSWNRNKLYFKGLRILVSEGCISAWDHMAHVVCFSERRKQGVGLHDLYILGGDWWPPALELLRPFVTSLYQGSGLLIGEGTALLEEVNPDSWRSLMEEPESGIESIISSHSDRS</sequence>
<gene>
    <name evidence="1" type="ORF">H0H81_012611</name>
</gene>
<evidence type="ECO:0000313" key="1">
    <source>
        <dbReference type="EMBL" id="KAG5635052.1"/>
    </source>
</evidence>
<dbReference type="Proteomes" id="UP000717328">
    <property type="component" value="Unassembled WGS sequence"/>
</dbReference>
<proteinExistence type="predicted"/>
<name>A0A9P7FUF8_9AGAR</name>
<dbReference type="AlphaFoldDB" id="A0A9P7FUF8"/>
<keyword evidence="2" id="KW-1185">Reference proteome</keyword>
<reference evidence="1" key="1">
    <citation type="submission" date="2021-02" db="EMBL/GenBank/DDBJ databases">
        <authorList>
            <person name="Nieuwenhuis M."/>
            <person name="Van De Peppel L.J.J."/>
        </authorList>
    </citation>
    <scope>NUCLEOTIDE SEQUENCE</scope>
    <source>
        <strain evidence="1">D49</strain>
    </source>
</reference>
<accession>A0A9P7FUF8</accession>
<comment type="caution">
    <text evidence="1">The sequence shown here is derived from an EMBL/GenBank/DDBJ whole genome shotgun (WGS) entry which is preliminary data.</text>
</comment>
<evidence type="ECO:0000313" key="2">
    <source>
        <dbReference type="Proteomes" id="UP000717328"/>
    </source>
</evidence>
<organism evidence="1 2">
    <name type="scientific">Sphagnurus paluster</name>
    <dbReference type="NCBI Taxonomy" id="117069"/>
    <lineage>
        <taxon>Eukaryota</taxon>
        <taxon>Fungi</taxon>
        <taxon>Dikarya</taxon>
        <taxon>Basidiomycota</taxon>
        <taxon>Agaricomycotina</taxon>
        <taxon>Agaricomycetes</taxon>
        <taxon>Agaricomycetidae</taxon>
        <taxon>Agaricales</taxon>
        <taxon>Tricholomatineae</taxon>
        <taxon>Lyophyllaceae</taxon>
        <taxon>Sphagnurus</taxon>
    </lineage>
</organism>
<dbReference type="EMBL" id="JABCKI010006194">
    <property type="protein sequence ID" value="KAG5635052.1"/>
    <property type="molecule type" value="Genomic_DNA"/>
</dbReference>
<reference evidence="1" key="2">
    <citation type="submission" date="2021-10" db="EMBL/GenBank/DDBJ databases">
        <title>Phylogenomics reveals ancestral predisposition of the termite-cultivated fungus Termitomyces towards a domesticated lifestyle.</title>
        <authorList>
            <person name="Auxier B."/>
            <person name="Grum-Grzhimaylo A."/>
            <person name="Cardenas M.E."/>
            <person name="Lodge J.D."/>
            <person name="Laessoe T."/>
            <person name="Pedersen O."/>
            <person name="Smith M.E."/>
            <person name="Kuyper T.W."/>
            <person name="Franco-Molano E.A."/>
            <person name="Baroni T.J."/>
            <person name="Aanen D.K."/>
        </authorList>
    </citation>
    <scope>NUCLEOTIDE SEQUENCE</scope>
    <source>
        <strain evidence="1">D49</strain>
    </source>
</reference>
<protein>
    <submittedName>
        <fullName evidence="1">Uncharacterized protein</fullName>
    </submittedName>
</protein>
<dbReference type="OrthoDB" id="3173885at2759"/>